<gene>
    <name evidence="1" type="ORF">BN1180_05664</name>
</gene>
<comment type="caution">
    <text evidence="1">The sequence shown here is derived from an EMBL/GenBank/DDBJ whole genome shotgun (WGS) entry which is preliminary data.</text>
</comment>
<name>A0AAN2PBP4_9BACI</name>
<accession>A0AAN2PBP4</accession>
<dbReference type="Proteomes" id="UP000182110">
    <property type="component" value="Unassembled WGS sequence"/>
</dbReference>
<dbReference type="EMBL" id="CCXW01000003">
    <property type="protein sequence ID" value="CEG24821.1"/>
    <property type="molecule type" value="Genomic_DNA"/>
</dbReference>
<reference evidence="1 2" key="1">
    <citation type="journal article" date="2014" name="Genome Announc.">
        <title>Genome Sequence of Bacillus simplex Strain P558, Isolated from a Human Fecal Sample.</title>
        <authorList>
            <person name="Croce O."/>
            <person name="Hugon P."/>
            <person name="Lagier J.C."/>
            <person name="Bibi F."/>
            <person name="Robert C."/>
            <person name="Azhar E.I."/>
            <person name="Raoult D."/>
            <person name="Fournier P.E."/>
        </authorList>
    </citation>
    <scope>NUCLEOTIDE SEQUENCE [LARGE SCALE GENOMIC DNA]</scope>
    <source>
        <strain evidence="1 2">P558</strain>
    </source>
</reference>
<proteinExistence type="predicted"/>
<evidence type="ECO:0000313" key="1">
    <source>
        <dbReference type="EMBL" id="CEG24821.1"/>
    </source>
</evidence>
<organism evidence="1 2">
    <name type="scientific">Peribacillus simplex</name>
    <dbReference type="NCBI Taxonomy" id="1478"/>
    <lineage>
        <taxon>Bacteria</taxon>
        <taxon>Bacillati</taxon>
        <taxon>Bacillota</taxon>
        <taxon>Bacilli</taxon>
        <taxon>Bacillales</taxon>
        <taxon>Bacillaceae</taxon>
        <taxon>Peribacillus</taxon>
    </lineage>
</organism>
<keyword evidence="2" id="KW-1185">Reference proteome</keyword>
<protein>
    <submittedName>
        <fullName evidence="1">Uncharacterized protein</fullName>
    </submittedName>
</protein>
<evidence type="ECO:0000313" key="2">
    <source>
        <dbReference type="Proteomes" id="UP000182110"/>
    </source>
</evidence>
<dbReference type="AlphaFoldDB" id="A0AAN2PBP4"/>
<sequence length="55" mass="6387">MVAVIYSLSKSKRFRNETIPKPFEVYKLKHPYRMRFSLQSLIAEFLQLGIGAVPS</sequence>